<dbReference type="InterPro" id="IPR016032">
    <property type="entry name" value="Sig_transdc_resp-reg_C-effctor"/>
</dbReference>
<feature type="DNA-binding region" description="OmpR/PhoB-type" evidence="9">
    <location>
        <begin position="138"/>
        <end position="238"/>
    </location>
</feature>
<dbReference type="InterPro" id="IPR001867">
    <property type="entry name" value="OmpR/PhoB-type_DNA-bd"/>
</dbReference>
<keyword evidence="6 9" id="KW-0238">DNA-binding</keyword>
<dbReference type="Pfam" id="PF00072">
    <property type="entry name" value="Response_reg"/>
    <property type="match status" value="1"/>
</dbReference>
<dbReference type="FunFam" id="1.10.10.10:FF:000099">
    <property type="entry name" value="Two-component system response regulator TorR"/>
    <property type="match status" value="1"/>
</dbReference>
<proteinExistence type="predicted"/>
<feature type="modified residue" description="4-aspartylphosphate" evidence="8">
    <location>
        <position position="60"/>
    </location>
</feature>
<dbReference type="GO" id="GO:0000156">
    <property type="term" value="F:phosphorelay response regulator activity"/>
    <property type="evidence" value="ECO:0007669"/>
    <property type="project" value="TreeGrafter"/>
</dbReference>
<dbReference type="Pfam" id="PF00486">
    <property type="entry name" value="Trans_reg_C"/>
    <property type="match status" value="1"/>
</dbReference>
<dbReference type="InterPro" id="IPR039420">
    <property type="entry name" value="WalR-like"/>
</dbReference>
<dbReference type="GO" id="GO:0005829">
    <property type="term" value="C:cytosol"/>
    <property type="evidence" value="ECO:0007669"/>
    <property type="project" value="TreeGrafter"/>
</dbReference>
<dbReference type="PANTHER" id="PTHR48111">
    <property type="entry name" value="REGULATOR OF RPOS"/>
    <property type="match status" value="1"/>
</dbReference>
<dbReference type="Gene3D" id="1.10.10.10">
    <property type="entry name" value="Winged helix-like DNA-binding domain superfamily/Winged helix DNA-binding domain"/>
    <property type="match status" value="1"/>
</dbReference>
<accession>A0A7Y6TYL2</accession>
<sequence length="241" mass="26904">MQAHEADPKATILVVDDEPDVRDVLEEYFTAHGYATVGAENASAARAHAAGHPIDLALIDINMPGEDGLSLARHLRERYENVAIIMLTSASTVIDRVVGLEVGADDYVAKPFDPRELAARIKSVLRRTAAAHRADIGAERVRVGRCVLDLTAHRLTDESGAEVAMSPLEFDLLQALARHPNRPLSRERILNLGRPREWDPFDRSVDLRVMRLRKKIEPDPEHPRFIRTVRNEGYVFVPEGT</sequence>
<dbReference type="GO" id="GO:0000976">
    <property type="term" value="F:transcription cis-regulatory region binding"/>
    <property type="evidence" value="ECO:0007669"/>
    <property type="project" value="TreeGrafter"/>
</dbReference>
<name>A0A7Y6TYL2_9BURK</name>
<evidence type="ECO:0000256" key="7">
    <source>
        <dbReference type="ARBA" id="ARBA00023163"/>
    </source>
</evidence>
<comment type="subcellular location">
    <subcellularLocation>
        <location evidence="1">Cytoplasm</location>
    </subcellularLocation>
</comment>
<evidence type="ECO:0000256" key="2">
    <source>
        <dbReference type="ARBA" id="ARBA00022490"/>
    </source>
</evidence>
<dbReference type="CDD" id="cd00383">
    <property type="entry name" value="trans_reg_C"/>
    <property type="match status" value="1"/>
</dbReference>
<evidence type="ECO:0000256" key="6">
    <source>
        <dbReference type="ARBA" id="ARBA00023125"/>
    </source>
</evidence>
<keyword evidence="5" id="KW-0805">Transcription regulation</keyword>
<dbReference type="InterPro" id="IPR036388">
    <property type="entry name" value="WH-like_DNA-bd_sf"/>
</dbReference>
<dbReference type="SMART" id="SM00448">
    <property type="entry name" value="REC"/>
    <property type="match status" value="1"/>
</dbReference>
<evidence type="ECO:0000313" key="12">
    <source>
        <dbReference type="EMBL" id="NUZ08329.1"/>
    </source>
</evidence>
<evidence type="ECO:0000256" key="5">
    <source>
        <dbReference type="ARBA" id="ARBA00023015"/>
    </source>
</evidence>
<evidence type="ECO:0000256" key="4">
    <source>
        <dbReference type="ARBA" id="ARBA00023012"/>
    </source>
</evidence>
<feature type="domain" description="OmpR/PhoB-type" evidence="11">
    <location>
        <begin position="138"/>
        <end position="238"/>
    </location>
</feature>
<keyword evidence="2" id="KW-0963">Cytoplasm</keyword>
<evidence type="ECO:0000256" key="8">
    <source>
        <dbReference type="PROSITE-ProRule" id="PRU00169"/>
    </source>
</evidence>
<dbReference type="InterPro" id="IPR001789">
    <property type="entry name" value="Sig_transdc_resp-reg_receiver"/>
</dbReference>
<evidence type="ECO:0000313" key="13">
    <source>
        <dbReference type="Proteomes" id="UP000529637"/>
    </source>
</evidence>
<evidence type="ECO:0000256" key="3">
    <source>
        <dbReference type="ARBA" id="ARBA00022553"/>
    </source>
</evidence>
<protein>
    <submittedName>
        <fullName evidence="12">Response regulator</fullName>
    </submittedName>
</protein>
<evidence type="ECO:0000259" key="10">
    <source>
        <dbReference type="PROSITE" id="PS50110"/>
    </source>
</evidence>
<keyword evidence="13" id="KW-1185">Reference proteome</keyword>
<dbReference type="Gene3D" id="3.40.50.2300">
    <property type="match status" value="1"/>
</dbReference>
<organism evidence="12 13">
    <name type="scientific">Piscinibacter koreensis</name>
    <dbReference type="NCBI Taxonomy" id="2742824"/>
    <lineage>
        <taxon>Bacteria</taxon>
        <taxon>Pseudomonadati</taxon>
        <taxon>Pseudomonadota</taxon>
        <taxon>Betaproteobacteria</taxon>
        <taxon>Burkholderiales</taxon>
        <taxon>Sphaerotilaceae</taxon>
        <taxon>Piscinibacter</taxon>
    </lineage>
</organism>
<keyword evidence="3 8" id="KW-0597">Phosphoprotein</keyword>
<dbReference type="GO" id="GO:0032993">
    <property type="term" value="C:protein-DNA complex"/>
    <property type="evidence" value="ECO:0007669"/>
    <property type="project" value="TreeGrafter"/>
</dbReference>
<dbReference type="PROSITE" id="PS50110">
    <property type="entry name" value="RESPONSE_REGULATORY"/>
    <property type="match status" value="1"/>
</dbReference>
<dbReference type="Gene3D" id="6.10.250.690">
    <property type="match status" value="1"/>
</dbReference>
<dbReference type="PROSITE" id="PS51755">
    <property type="entry name" value="OMPR_PHOB"/>
    <property type="match status" value="1"/>
</dbReference>
<evidence type="ECO:0000256" key="1">
    <source>
        <dbReference type="ARBA" id="ARBA00004496"/>
    </source>
</evidence>
<dbReference type="SMART" id="SM00862">
    <property type="entry name" value="Trans_reg_C"/>
    <property type="match status" value="1"/>
</dbReference>
<dbReference type="GO" id="GO:0006355">
    <property type="term" value="P:regulation of DNA-templated transcription"/>
    <property type="evidence" value="ECO:0007669"/>
    <property type="project" value="InterPro"/>
</dbReference>
<dbReference type="Proteomes" id="UP000529637">
    <property type="component" value="Unassembled WGS sequence"/>
</dbReference>
<feature type="domain" description="Response regulatory" evidence="10">
    <location>
        <begin position="11"/>
        <end position="125"/>
    </location>
</feature>
<keyword evidence="7" id="KW-0804">Transcription</keyword>
<dbReference type="SUPFAM" id="SSF52172">
    <property type="entry name" value="CheY-like"/>
    <property type="match status" value="1"/>
</dbReference>
<reference evidence="12 13" key="1">
    <citation type="submission" date="2020-06" db="EMBL/GenBank/DDBJ databases">
        <title>Schlegella sp. ID0723 isolated from air conditioner.</title>
        <authorList>
            <person name="Kim D.Y."/>
            <person name="Kim D.-U."/>
        </authorList>
    </citation>
    <scope>NUCLEOTIDE SEQUENCE [LARGE SCALE GENOMIC DNA]</scope>
    <source>
        <strain evidence="12 13">ID0723</strain>
    </source>
</reference>
<evidence type="ECO:0000256" key="9">
    <source>
        <dbReference type="PROSITE-ProRule" id="PRU01091"/>
    </source>
</evidence>
<keyword evidence="4" id="KW-0902">Two-component regulatory system</keyword>
<dbReference type="PANTHER" id="PTHR48111:SF4">
    <property type="entry name" value="DNA-BINDING DUAL TRANSCRIPTIONAL REGULATOR OMPR"/>
    <property type="match status" value="1"/>
</dbReference>
<dbReference type="SUPFAM" id="SSF46894">
    <property type="entry name" value="C-terminal effector domain of the bipartite response regulators"/>
    <property type="match status" value="1"/>
</dbReference>
<evidence type="ECO:0000259" key="11">
    <source>
        <dbReference type="PROSITE" id="PS51755"/>
    </source>
</evidence>
<dbReference type="InterPro" id="IPR011006">
    <property type="entry name" value="CheY-like_superfamily"/>
</dbReference>
<comment type="caution">
    <text evidence="12">The sequence shown here is derived from an EMBL/GenBank/DDBJ whole genome shotgun (WGS) entry which is preliminary data.</text>
</comment>
<gene>
    <name evidence="12" type="ORF">HQN59_21485</name>
</gene>
<dbReference type="AlphaFoldDB" id="A0A7Y6TYL2"/>
<dbReference type="EMBL" id="JABWMJ010000012">
    <property type="protein sequence ID" value="NUZ08329.1"/>
    <property type="molecule type" value="Genomic_DNA"/>
</dbReference>